<dbReference type="EMBL" id="JBJIAA010000009">
    <property type="protein sequence ID" value="MFL0251125.1"/>
    <property type="molecule type" value="Genomic_DNA"/>
</dbReference>
<proteinExistence type="predicted"/>
<dbReference type="PROSITE" id="PS00198">
    <property type="entry name" value="4FE4S_FER_1"/>
    <property type="match status" value="1"/>
</dbReference>
<dbReference type="SUPFAM" id="SSF54862">
    <property type="entry name" value="4Fe-4S ferredoxins"/>
    <property type="match status" value="1"/>
</dbReference>
<name>A0ABW8TFA7_9CLOT</name>
<feature type="domain" description="4Fe-4S ferredoxin-type" evidence="4">
    <location>
        <begin position="187"/>
        <end position="216"/>
    </location>
</feature>
<dbReference type="PANTHER" id="PTHR43122">
    <property type="entry name" value="FERREDOXIN SUBUNIT OF PYRUVATE:FLAVODOXIN OXIDOREDUCTASE-RELATED"/>
    <property type="match status" value="1"/>
</dbReference>
<keyword evidence="6" id="KW-1185">Reference proteome</keyword>
<dbReference type="Proteomes" id="UP001623592">
    <property type="component" value="Unassembled WGS sequence"/>
</dbReference>
<evidence type="ECO:0000256" key="1">
    <source>
        <dbReference type="ARBA" id="ARBA00022723"/>
    </source>
</evidence>
<sequence length="250" mass="29070">MKGLIAYFSGTGNTEYVVKLVSNEFAKRNIECEIFNIENDKRIKDEYDFYVFASPIHIEVFPKFFIDWLSEKAPAVDNKRCLLLSTQASQVGYGGRQVSRLLERKGYSIVYMRSIPMPNNYYLGKFKATSEDKKLEMVSEVSNEAVAAVEGFLRDDVYIEKQSFYITELSKLVYKLYMPILNNFAKKNLTVDYDICIKCKKCEKGCPVNNIKFDDAIHFDKKCIACQRCVQKCPVNAFKYKGEHFEQLRW</sequence>
<keyword evidence="2" id="KW-0408">Iron</keyword>
<dbReference type="Gene3D" id="3.30.70.20">
    <property type="match status" value="1"/>
</dbReference>
<dbReference type="RefSeq" id="WP_406787781.1">
    <property type="nucleotide sequence ID" value="NZ_JBJIAA010000009.1"/>
</dbReference>
<evidence type="ECO:0000256" key="2">
    <source>
        <dbReference type="ARBA" id="ARBA00023004"/>
    </source>
</evidence>
<evidence type="ECO:0000313" key="5">
    <source>
        <dbReference type="EMBL" id="MFL0251125.1"/>
    </source>
</evidence>
<dbReference type="InterPro" id="IPR047964">
    <property type="entry name" value="EFR1-like"/>
</dbReference>
<keyword evidence="3" id="KW-0411">Iron-sulfur</keyword>
<evidence type="ECO:0000259" key="4">
    <source>
        <dbReference type="PROSITE" id="PS51379"/>
    </source>
</evidence>
<dbReference type="NCBIfam" id="NF038196">
    <property type="entry name" value="ferrodoxin_EFR1"/>
    <property type="match status" value="1"/>
</dbReference>
<dbReference type="Gene3D" id="3.40.50.360">
    <property type="match status" value="1"/>
</dbReference>
<feature type="domain" description="4Fe-4S ferredoxin-type" evidence="4">
    <location>
        <begin position="217"/>
        <end position="243"/>
    </location>
</feature>
<dbReference type="InterPro" id="IPR017896">
    <property type="entry name" value="4Fe4S_Fe-S-bd"/>
</dbReference>
<dbReference type="PROSITE" id="PS51379">
    <property type="entry name" value="4FE4S_FER_2"/>
    <property type="match status" value="2"/>
</dbReference>
<accession>A0ABW8TFA7</accession>
<dbReference type="Pfam" id="PF12838">
    <property type="entry name" value="Fer4_7"/>
    <property type="match status" value="1"/>
</dbReference>
<dbReference type="PANTHER" id="PTHR43122:SF1">
    <property type="entry name" value="IRON-SULFUR-BINDING PROTEIN"/>
    <property type="match status" value="1"/>
</dbReference>
<protein>
    <submittedName>
        <fullName evidence="5">EFR1 family ferrodoxin</fullName>
    </submittedName>
</protein>
<evidence type="ECO:0000313" key="6">
    <source>
        <dbReference type="Proteomes" id="UP001623592"/>
    </source>
</evidence>
<dbReference type="InterPro" id="IPR017900">
    <property type="entry name" value="4Fe4S_Fe_S_CS"/>
</dbReference>
<gene>
    <name evidence="5" type="ORF">ACJDT4_11880</name>
</gene>
<keyword evidence="1" id="KW-0479">Metal-binding</keyword>
<reference evidence="5 6" key="1">
    <citation type="submission" date="2024-11" db="EMBL/GenBank/DDBJ databases">
        <authorList>
            <person name="Heng Y.C."/>
            <person name="Lim A.C.H."/>
            <person name="Lee J.K.Y."/>
            <person name="Kittelmann S."/>
        </authorList>
    </citation>
    <scope>NUCLEOTIDE SEQUENCE [LARGE SCALE GENOMIC DNA]</scope>
    <source>
        <strain evidence="5 6">WILCCON 0114</strain>
    </source>
</reference>
<organism evidence="5 6">
    <name type="scientific">Clostridium neuense</name>
    <dbReference type="NCBI Taxonomy" id="1728934"/>
    <lineage>
        <taxon>Bacteria</taxon>
        <taxon>Bacillati</taxon>
        <taxon>Bacillota</taxon>
        <taxon>Clostridia</taxon>
        <taxon>Eubacteriales</taxon>
        <taxon>Clostridiaceae</taxon>
        <taxon>Clostridium</taxon>
    </lineage>
</organism>
<dbReference type="InterPro" id="IPR029039">
    <property type="entry name" value="Flavoprotein-like_sf"/>
</dbReference>
<comment type="caution">
    <text evidence="5">The sequence shown here is derived from an EMBL/GenBank/DDBJ whole genome shotgun (WGS) entry which is preliminary data.</text>
</comment>
<evidence type="ECO:0000256" key="3">
    <source>
        <dbReference type="ARBA" id="ARBA00023014"/>
    </source>
</evidence>
<dbReference type="SUPFAM" id="SSF52218">
    <property type="entry name" value="Flavoproteins"/>
    <property type="match status" value="1"/>
</dbReference>